<dbReference type="KEGG" id="fls:GLV81_08515"/>
<dbReference type="RefSeq" id="WP_157478489.1">
    <property type="nucleotide sequence ID" value="NZ_CP046566.1"/>
</dbReference>
<protein>
    <recommendedName>
        <fullName evidence="3">Muconolactone isomerase domain-containing protein</fullName>
    </recommendedName>
</protein>
<accession>A0A6I6GCX7</accession>
<evidence type="ECO:0008006" key="3">
    <source>
        <dbReference type="Google" id="ProtNLM"/>
    </source>
</evidence>
<evidence type="ECO:0000313" key="2">
    <source>
        <dbReference type="Proteomes" id="UP000426027"/>
    </source>
</evidence>
<reference evidence="1 2" key="1">
    <citation type="submission" date="2019-11" db="EMBL/GenBank/DDBJ databases">
        <authorList>
            <person name="Im W.T."/>
        </authorList>
    </citation>
    <scope>NUCLEOTIDE SEQUENCE [LARGE SCALE GENOMIC DNA]</scope>
    <source>
        <strain evidence="1 2">SB-02</strain>
    </source>
</reference>
<gene>
    <name evidence="1" type="ORF">GLV81_08515</name>
</gene>
<sequence>MEGANTNQSQQQKYQVTIHFQMDEEFMTLVPPHRTYINYLINKGIVDSYTVSLESMRSWIVMSGTSKKEVLQILEKSPLAKYWSIEIDELYVVDGQPYRLPQLQPN</sequence>
<evidence type="ECO:0000313" key="1">
    <source>
        <dbReference type="EMBL" id="QGW28130.1"/>
    </source>
</evidence>
<proteinExistence type="predicted"/>
<dbReference type="Proteomes" id="UP000426027">
    <property type="component" value="Chromosome"/>
</dbReference>
<name>A0A6I6GCX7_9BACT</name>
<organism evidence="1 2">
    <name type="scientific">Phnomibacter ginsenosidimutans</name>
    <dbReference type="NCBI Taxonomy" id="2676868"/>
    <lineage>
        <taxon>Bacteria</taxon>
        <taxon>Pseudomonadati</taxon>
        <taxon>Bacteroidota</taxon>
        <taxon>Chitinophagia</taxon>
        <taxon>Chitinophagales</taxon>
        <taxon>Chitinophagaceae</taxon>
        <taxon>Phnomibacter</taxon>
    </lineage>
</organism>
<dbReference type="EMBL" id="CP046566">
    <property type="protein sequence ID" value="QGW28130.1"/>
    <property type="molecule type" value="Genomic_DNA"/>
</dbReference>
<dbReference type="AlphaFoldDB" id="A0A6I6GCX7"/>
<keyword evidence="2" id="KW-1185">Reference proteome</keyword>